<gene>
    <name evidence="1" type="ORF">B1H58_15240</name>
</gene>
<proteinExistence type="predicted"/>
<reference evidence="1 2" key="1">
    <citation type="submission" date="2017-02" db="EMBL/GenBank/DDBJ databases">
        <title>Complete genome sequence of the drought resistance-promoting endophyte Pantoea alhagi LTYR-11Z.</title>
        <authorList>
            <person name="Zhang L."/>
        </authorList>
    </citation>
    <scope>NUCLEOTIDE SEQUENCE [LARGE SCALE GENOMIC DNA]</scope>
    <source>
        <strain evidence="1 2">LTYR-11Z</strain>
    </source>
</reference>
<accession>A0A1W6B840</accession>
<protein>
    <submittedName>
        <fullName evidence="1">Uncharacterized protein</fullName>
    </submittedName>
</protein>
<dbReference type="STRING" id="1891675.B1H58_15240"/>
<evidence type="ECO:0000313" key="1">
    <source>
        <dbReference type="EMBL" id="ARJ43252.1"/>
    </source>
</evidence>
<dbReference type="RefSeq" id="WP_085071308.1">
    <property type="nucleotide sequence ID" value="NZ_CP019706.1"/>
</dbReference>
<dbReference type="AlphaFoldDB" id="A0A1W6B840"/>
<keyword evidence="2" id="KW-1185">Reference proteome</keyword>
<dbReference type="EMBL" id="CP019706">
    <property type="protein sequence ID" value="ARJ43252.1"/>
    <property type="molecule type" value="Genomic_DNA"/>
</dbReference>
<evidence type="ECO:0000313" key="2">
    <source>
        <dbReference type="Proteomes" id="UP000192900"/>
    </source>
</evidence>
<name>A0A1W6B840_9GAMM</name>
<dbReference type="Proteomes" id="UP000192900">
    <property type="component" value="Chromosome"/>
</dbReference>
<organism evidence="1 2">
    <name type="scientific">Pantoea alhagi</name>
    <dbReference type="NCBI Taxonomy" id="1891675"/>
    <lineage>
        <taxon>Bacteria</taxon>
        <taxon>Pseudomonadati</taxon>
        <taxon>Pseudomonadota</taxon>
        <taxon>Gammaproteobacteria</taxon>
        <taxon>Enterobacterales</taxon>
        <taxon>Erwiniaceae</taxon>
        <taxon>Pantoea</taxon>
    </lineage>
</organism>
<dbReference type="KEGG" id="palh:B1H58_15240"/>
<dbReference type="OrthoDB" id="9971364at2"/>
<sequence length="109" mass="12175">MTQDEVRQLADDELCRLSRAAACYWATSPLEKIDLSVIAGKEWNPIKSTEQAMHLAALMDMNICFGDRVVLVSEPAGAQSRTVEYQFNRRLEAVRLAITLLAADSAQYI</sequence>